<organism evidence="3 4">
    <name type="scientific">Paraglomus occultum</name>
    <dbReference type="NCBI Taxonomy" id="144539"/>
    <lineage>
        <taxon>Eukaryota</taxon>
        <taxon>Fungi</taxon>
        <taxon>Fungi incertae sedis</taxon>
        <taxon>Mucoromycota</taxon>
        <taxon>Glomeromycotina</taxon>
        <taxon>Glomeromycetes</taxon>
        <taxon>Paraglomerales</taxon>
        <taxon>Paraglomeraceae</taxon>
        <taxon>Paraglomus</taxon>
    </lineage>
</organism>
<dbReference type="Pfam" id="PF00501">
    <property type="entry name" value="AMP-binding"/>
    <property type="match status" value="2"/>
</dbReference>
<gene>
    <name evidence="3" type="ORF">POCULU_LOCUS1739</name>
</gene>
<accession>A0A9N8WIN0</accession>
<name>A0A9N8WIN0_9GLOM</name>
<dbReference type="Proteomes" id="UP000789572">
    <property type="component" value="Unassembled WGS sequence"/>
</dbReference>
<dbReference type="Pfam" id="PF23024">
    <property type="entry name" value="AMP-dom_DIP2-like"/>
    <property type="match status" value="1"/>
</dbReference>
<dbReference type="InterPro" id="IPR000873">
    <property type="entry name" value="AMP-dep_synth/lig_dom"/>
</dbReference>
<dbReference type="InterPro" id="IPR010506">
    <property type="entry name" value="DMAP1-bd"/>
</dbReference>
<sequence length="1828" mass="203434">MDYDLDINSLPSDIQNKLKLLEQELVNEEITEKGFEKKRSMILATYWNTIADPNSLPQIDAAGPSSQSTPLSYNLAPSVQPSYNNLYHLSHSASAPVIPNTPGTSISRSGSPDFERLRPRDHPQSLDAYTAQTTQYYGHGGSRASSPQPPPQPPPQLPPQPPPQLPPQPPHFVPQMGSQNQGRFSLNYPVHPAIHQLPPQQAYYGQGQHTSVPGTSHGFQYPGRPVQAEGQTDASNDYMIAAGRMKIQDPISRIKLGYVGRNSMMSDTSSNDGEFSARLLDDNISVRSTRSSIIAPSYIGPRIDGYSATNEKIGRGLSHRGSLYHKRQRRFSQVSIPPSPETPTYDPELSKLAGLQFMPFEPREVPFKICDPLDPTKPMLSFPNIAYVLKYRAFTTPKKTAFVLVDQKGKEIFAWPWEKIFARAEKLAMTLNKVIGQREKDRVALIYRKSEIMDFIVALYSCFITGKVAVPINAAEQFEELTYILDNTQCRLALTTDHNLKVFVRDLAAQKKELPSRVEWLKTNDIGGYYPKKREDHMHISNAELAYIEFTKSPSGELKGVVINHKTIMQQCLVMRGAVVEKEFQVNMENVADPLAYAGNKQSDVLLTHLDPRQQVGLILGALWGVYCGNMTVFLGSLAPDTPGLWVNCVSRYKVTIALADYPGLQPVVLSFKNDPAATVNFSKKYPADLSSLRLLLVDTLTIDVDKNDEIVDRLLKPLGIQYPRDVLTPLNSLPEYGGMILCFGDLIGVEGLDERLRGQRHTREFLLDREALRNNKVVVVASGDAVPARKNEKGLIRVGAFGFVMPEATIAIVDPETSAFCLPNTVGEIWVDSPCLSGGFWQLRQDNELIFRARPLLVPAMTKIPELFNQEFLRSGLLGTLIEGQLVGFGLYEDRIRQLAEEPKPDSNRSYPASEVWNFFFTKDLQNIVMTSVNGIRECVVTEVYVNDEHLPVLIAESSLEKGALPALADQMINTLYVHQGLRVYCTMICPVDSIPRTWRNGKKLVNPLLCRRGLEEGRLKVLYLKFNLERSVKNVPMGEDAVGGIWSEKATSSRQMVNYGPAPRRHQFTGIENPIKIADDKTQVDLLKFSDIVSILMWRTQLTPDDAAYITVDNRNREGKAVSWKKFNARIVTIATHLAKKGCNAGTHVLVLLPHGLELIATVYACMVLGVIIIPLAPPDINRAAEDVLALLSLVNDFNVNWVLVNNDSENLLKSKNIQACLKNAAKNGVKLPPPVNVSKAPKLTKTLREVNLAIRPEWCKSARPAIVMCYLSDDMRISRVGLGHDTLMSLCQIQKQTCNMTSARAVVSCDKCYTGIGFVHTFLLGVFMGSPTVLISPQEYSVNPTLWLECLTRFKIKDTYATISMLEQVISFSETAELRSLSLASLKNLMIPICGRPKSPRCSVDNRPVPTIYERVVKTFIAHKLDYVAVNYVYSHVINPIVTTRSYMCVEPVELYLDLKSLRRGIVKVISPADEPNGVLLHDSGMVPTATQVVIVHPETRRPCLNNEFGEIWISSDANGKSFYGSSDPLDKDRLSAVVEGGDPRRTYVRTGDLGFLYIIHKPVGDGGALVEFQCLYILGPIAETFEVLGLIHFPADVEFSVERCLVQRCYQSAARDNCVIFQANGETVCIVAVHPPETALALVPVIVNTILEEHGFTIDIVGFVAKDNMLKSRYGEKQRLKICAAWLNKSLPVICVHRVKNNVTSNLKTENPPVTSPPNNVLPTITEAEPTPLQFDAVTPSDILTEVSNIENDYATNHEEVYTTNHEAIYTTNHEEVDIAYPENVNQFSANLPEQPSNSFDFSTFQEALPQVPIVTLEGADSLE</sequence>
<dbReference type="InterPro" id="IPR056881">
    <property type="entry name" value="Mug62_dom"/>
</dbReference>
<feature type="compositionally biased region" description="Basic and acidic residues" evidence="1">
    <location>
        <begin position="113"/>
        <end position="124"/>
    </location>
</feature>
<dbReference type="InterPro" id="IPR025110">
    <property type="entry name" value="AMP-bd_C"/>
</dbReference>
<feature type="compositionally biased region" description="Pro residues" evidence="1">
    <location>
        <begin position="147"/>
        <end position="172"/>
    </location>
</feature>
<dbReference type="GO" id="GO:0005829">
    <property type="term" value="C:cytosol"/>
    <property type="evidence" value="ECO:0007669"/>
    <property type="project" value="TreeGrafter"/>
</dbReference>
<dbReference type="InterPro" id="IPR042099">
    <property type="entry name" value="ANL_N_sf"/>
</dbReference>
<dbReference type="Pfam" id="PF06464">
    <property type="entry name" value="DMAP_binding"/>
    <property type="match status" value="1"/>
</dbReference>
<dbReference type="Pfam" id="PF24919">
    <property type="entry name" value="Mug62"/>
    <property type="match status" value="1"/>
</dbReference>
<feature type="compositionally biased region" description="Polar residues" evidence="1">
    <location>
        <begin position="101"/>
        <end position="110"/>
    </location>
</feature>
<dbReference type="PROSITE" id="PS51912">
    <property type="entry name" value="DMAP1_BIND"/>
    <property type="match status" value="1"/>
</dbReference>
<dbReference type="Gene3D" id="3.30.300.30">
    <property type="match status" value="1"/>
</dbReference>
<reference evidence="3" key="1">
    <citation type="submission" date="2021-06" db="EMBL/GenBank/DDBJ databases">
        <authorList>
            <person name="Kallberg Y."/>
            <person name="Tangrot J."/>
            <person name="Rosling A."/>
        </authorList>
    </citation>
    <scope>NUCLEOTIDE SEQUENCE</scope>
    <source>
        <strain evidence="3">IA702</strain>
    </source>
</reference>
<dbReference type="PANTHER" id="PTHR22754:SF32">
    <property type="entry name" value="DISCO-INTERACTING PROTEIN 2"/>
    <property type="match status" value="1"/>
</dbReference>
<dbReference type="InterPro" id="IPR045851">
    <property type="entry name" value="AMP-bd_C_sf"/>
</dbReference>
<dbReference type="Gene3D" id="3.40.50.12780">
    <property type="entry name" value="N-terminal domain of ligase-like"/>
    <property type="match status" value="2"/>
</dbReference>
<evidence type="ECO:0000313" key="4">
    <source>
        <dbReference type="Proteomes" id="UP000789572"/>
    </source>
</evidence>
<dbReference type="SUPFAM" id="SSF56801">
    <property type="entry name" value="Acetyl-CoA synthetase-like"/>
    <property type="match status" value="2"/>
</dbReference>
<evidence type="ECO:0000256" key="1">
    <source>
        <dbReference type="SAM" id="MobiDB-lite"/>
    </source>
</evidence>
<dbReference type="OrthoDB" id="69964at2759"/>
<dbReference type="PANTHER" id="PTHR22754">
    <property type="entry name" value="DISCO-INTERACTING PROTEIN 2 DIP2 -RELATED"/>
    <property type="match status" value="1"/>
</dbReference>
<comment type="caution">
    <text evidence="3">The sequence shown here is derived from an EMBL/GenBank/DDBJ whole genome shotgun (WGS) entry which is preliminary data.</text>
</comment>
<keyword evidence="4" id="KW-1185">Reference proteome</keyword>
<dbReference type="EMBL" id="CAJVPJ010000140">
    <property type="protein sequence ID" value="CAG8484725.1"/>
    <property type="molecule type" value="Genomic_DNA"/>
</dbReference>
<proteinExistence type="predicted"/>
<feature type="region of interest" description="Disordered" evidence="1">
    <location>
        <begin position="95"/>
        <end position="186"/>
    </location>
</feature>
<dbReference type="SMART" id="SM01137">
    <property type="entry name" value="DMAP_binding"/>
    <property type="match status" value="1"/>
</dbReference>
<evidence type="ECO:0000313" key="3">
    <source>
        <dbReference type="EMBL" id="CAG8484725.1"/>
    </source>
</evidence>
<protein>
    <submittedName>
        <fullName evidence="3">9857_t:CDS:1</fullName>
    </submittedName>
</protein>
<evidence type="ECO:0000259" key="2">
    <source>
        <dbReference type="PROSITE" id="PS51912"/>
    </source>
</evidence>
<feature type="domain" description="DMAP1-binding" evidence="2">
    <location>
        <begin position="6"/>
        <end position="109"/>
    </location>
</feature>